<dbReference type="InterPro" id="IPR022691">
    <property type="entry name" value="Tscrpt_elong_fac_GreA/B_N"/>
</dbReference>
<dbReference type="SUPFAM" id="SSF46557">
    <property type="entry name" value="GreA transcript cleavage protein, N-terminal domain"/>
    <property type="match status" value="1"/>
</dbReference>
<reference evidence="10 11" key="1">
    <citation type="submission" date="2018-07" db="EMBL/GenBank/DDBJ databases">
        <title>Genomic Encyclopedia of Type Strains, Phase III (KMG-III): the genomes of soil and plant-associated and newly described type strains.</title>
        <authorList>
            <person name="Whitman W."/>
        </authorList>
    </citation>
    <scope>NUCLEOTIDE SEQUENCE [LARGE SCALE GENOMIC DNA]</scope>
    <source>
        <strain evidence="10 11">CECT 7031</strain>
    </source>
</reference>
<name>A0A288Q6X1_9LACO</name>
<dbReference type="PANTHER" id="PTHR30437:SF4">
    <property type="entry name" value="TRANSCRIPTION ELONGATION FACTOR GREA"/>
    <property type="match status" value="1"/>
</dbReference>
<dbReference type="InterPro" id="IPR023459">
    <property type="entry name" value="Tscrpt_elong_fac_GreA/B_fam"/>
</dbReference>
<evidence type="ECO:0000256" key="3">
    <source>
        <dbReference type="ARBA" id="ARBA00023015"/>
    </source>
</evidence>
<dbReference type="NCBIfam" id="NF001263">
    <property type="entry name" value="PRK00226.1-4"/>
    <property type="match status" value="1"/>
</dbReference>
<dbReference type="GO" id="GO:0032784">
    <property type="term" value="P:regulation of DNA-templated transcription elongation"/>
    <property type="evidence" value="ECO:0007669"/>
    <property type="project" value="UniProtKB-UniRule"/>
</dbReference>
<organism evidence="10 11">
    <name type="scientific">Weissella soli</name>
    <dbReference type="NCBI Taxonomy" id="155866"/>
    <lineage>
        <taxon>Bacteria</taxon>
        <taxon>Bacillati</taxon>
        <taxon>Bacillota</taxon>
        <taxon>Bacilli</taxon>
        <taxon>Lactobacillales</taxon>
        <taxon>Lactobacillaceae</taxon>
        <taxon>Weissella</taxon>
    </lineage>
</organism>
<evidence type="ECO:0000256" key="9">
    <source>
        <dbReference type="RuleBase" id="RU000556"/>
    </source>
</evidence>
<dbReference type="InterPro" id="IPR028624">
    <property type="entry name" value="Tscrpt_elong_fac_GreA/B"/>
</dbReference>
<keyword evidence="10" id="KW-0251">Elongation factor</keyword>
<keyword evidence="11" id="KW-1185">Reference proteome</keyword>
<evidence type="ECO:0000313" key="10">
    <source>
        <dbReference type="EMBL" id="RDL05338.1"/>
    </source>
</evidence>
<evidence type="ECO:0000256" key="5">
    <source>
        <dbReference type="ARBA" id="ARBA00023163"/>
    </source>
</evidence>
<accession>A0A288Q6X1</accession>
<dbReference type="PROSITE" id="PS00830">
    <property type="entry name" value="GREAB_2"/>
    <property type="match status" value="1"/>
</dbReference>
<comment type="similarity">
    <text evidence="1 8 9">Belongs to the GreA/GreB family.</text>
</comment>
<dbReference type="EMBL" id="QRAS01000003">
    <property type="protein sequence ID" value="RDL05338.1"/>
    <property type="molecule type" value="Genomic_DNA"/>
</dbReference>
<dbReference type="InterPro" id="IPR018151">
    <property type="entry name" value="TF_GreA/GreB_CS"/>
</dbReference>
<dbReference type="Pfam" id="PF01272">
    <property type="entry name" value="GreA_GreB"/>
    <property type="match status" value="1"/>
</dbReference>
<gene>
    <name evidence="8" type="primary">greA</name>
    <name evidence="10" type="ORF">DFP99_1294</name>
</gene>
<keyword evidence="3 8" id="KW-0805">Transcription regulation</keyword>
<evidence type="ECO:0000256" key="1">
    <source>
        <dbReference type="ARBA" id="ARBA00008213"/>
    </source>
</evidence>
<dbReference type="SUPFAM" id="SSF54534">
    <property type="entry name" value="FKBP-like"/>
    <property type="match status" value="1"/>
</dbReference>
<dbReference type="PANTHER" id="PTHR30437">
    <property type="entry name" value="TRANSCRIPTION ELONGATION FACTOR GREA"/>
    <property type="match status" value="1"/>
</dbReference>
<dbReference type="Proteomes" id="UP000254912">
    <property type="component" value="Unassembled WGS sequence"/>
</dbReference>
<dbReference type="InterPro" id="IPR036805">
    <property type="entry name" value="Tscrpt_elong_fac_GreA/B_N_sf"/>
</dbReference>
<dbReference type="HAMAP" id="MF_00105">
    <property type="entry name" value="GreA_GreB"/>
    <property type="match status" value="1"/>
</dbReference>
<dbReference type="GO" id="GO:0070063">
    <property type="term" value="F:RNA polymerase binding"/>
    <property type="evidence" value="ECO:0007669"/>
    <property type="project" value="InterPro"/>
</dbReference>
<dbReference type="PROSITE" id="PS00829">
    <property type="entry name" value="GREAB_1"/>
    <property type="match status" value="1"/>
</dbReference>
<dbReference type="OrthoDB" id="9808774at2"/>
<dbReference type="Pfam" id="PF03449">
    <property type="entry name" value="GreA_GreB_N"/>
    <property type="match status" value="1"/>
</dbReference>
<evidence type="ECO:0000256" key="7">
    <source>
        <dbReference type="ARBA" id="ARBA00030776"/>
    </source>
</evidence>
<dbReference type="FunFam" id="1.10.287.180:FF:000001">
    <property type="entry name" value="Transcription elongation factor GreA"/>
    <property type="match status" value="1"/>
</dbReference>
<dbReference type="KEGG" id="wso:WSWS_01315"/>
<keyword evidence="10" id="KW-0648">Protein biosynthesis</keyword>
<dbReference type="GeneID" id="94546501"/>
<dbReference type="RefSeq" id="WP_070230508.1">
    <property type="nucleotide sequence ID" value="NZ_BJYO01000004.1"/>
</dbReference>
<dbReference type="GO" id="GO:0003746">
    <property type="term" value="F:translation elongation factor activity"/>
    <property type="evidence" value="ECO:0007669"/>
    <property type="project" value="UniProtKB-KW"/>
</dbReference>
<dbReference type="PIRSF" id="PIRSF006092">
    <property type="entry name" value="GreA_GreB"/>
    <property type="match status" value="1"/>
</dbReference>
<dbReference type="Gene3D" id="1.10.287.180">
    <property type="entry name" value="Transcription elongation factor, GreA/GreB, N-terminal domain"/>
    <property type="match status" value="1"/>
</dbReference>
<proteinExistence type="inferred from homology"/>
<dbReference type="InterPro" id="IPR001437">
    <property type="entry name" value="Tscrpt_elong_fac_GreA/B_C"/>
</dbReference>
<dbReference type="Gene3D" id="3.10.50.30">
    <property type="entry name" value="Transcription elongation factor, GreA/GreB, C-terminal domain"/>
    <property type="match status" value="1"/>
</dbReference>
<evidence type="ECO:0000256" key="8">
    <source>
        <dbReference type="HAMAP-Rule" id="MF_00105"/>
    </source>
</evidence>
<dbReference type="InterPro" id="IPR006359">
    <property type="entry name" value="Tscrpt_elong_fac_GreA"/>
</dbReference>
<protein>
    <recommendedName>
        <fullName evidence="2 8">Transcription elongation factor GreA</fullName>
    </recommendedName>
    <alternativeName>
        <fullName evidence="7 8">Transcript cleavage factor GreA</fullName>
    </alternativeName>
</protein>
<dbReference type="InterPro" id="IPR036953">
    <property type="entry name" value="GreA/GreB_C_sf"/>
</dbReference>
<dbReference type="GO" id="GO:0003677">
    <property type="term" value="F:DNA binding"/>
    <property type="evidence" value="ECO:0007669"/>
    <property type="project" value="UniProtKB-UniRule"/>
</dbReference>
<evidence type="ECO:0000256" key="4">
    <source>
        <dbReference type="ARBA" id="ARBA00023125"/>
    </source>
</evidence>
<evidence type="ECO:0000256" key="2">
    <source>
        <dbReference type="ARBA" id="ARBA00013729"/>
    </source>
</evidence>
<evidence type="ECO:0000256" key="6">
    <source>
        <dbReference type="ARBA" id="ARBA00024916"/>
    </source>
</evidence>
<comment type="function">
    <text evidence="6 8 9">Necessary for efficient RNA polymerase transcription elongation past template-encoded arresting sites. The arresting sites in DNA have the property of trapping a certain fraction of elongating RNA polymerases that pass through, resulting in locked ternary complexes. Cleavage of the nascent transcript by cleavage factors such as GreA or GreB allows the resumption of elongation from the new 3'terminus. GreA releases sequences of 2 to 3 nucleotides.</text>
</comment>
<dbReference type="AlphaFoldDB" id="A0A288Q6X1"/>
<evidence type="ECO:0000313" key="11">
    <source>
        <dbReference type="Proteomes" id="UP000254912"/>
    </source>
</evidence>
<keyword evidence="4 8" id="KW-0238">DNA-binding</keyword>
<dbReference type="GO" id="GO:0006354">
    <property type="term" value="P:DNA-templated transcription elongation"/>
    <property type="evidence" value="ECO:0007669"/>
    <property type="project" value="TreeGrafter"/>
</dbReference>
<keyword evidence="5 8" id="KW-0804">Transcription</keyword>
<comment type="caution">
    <text evidence="10">The sequence shown here is derived from an EMBL/GenBank/DDBJ whole genome shotgun (WGS) entry which is preliminary data.</text>
</comment>
<dbReference type="NCBIfam" id="TIGR01462">
    <property type="entry name" value="greA"/>
    <property type="match status" value="1"/>
</dbReference>
<sequence length="166" mass="18610">MAENKTYPMTIEGKQRLEEKLNEMITVERPKITAAIQEARSHGDLSENSEYQSAKDEQAFAEGRISELQNILDNVTLIDPASEPADQITLGKKVTFQEDDDEPETYYIFGAEEIRFNIDENKDQYVSNESPMGSALLGHKIGDLVTIKVPDAGISYEVKIVNVELV</sequence>